<reference evidence="5" key="2">
    <citation type="submission" date="2020-04" db="EMBL/GenBank/DDBJ databases">
        <authorList>
            <consortium name="NCBI Genome Project"/>
        </authorList>
    </citation>
    <scope>NUCLEOTIDE SEQUENCE</scope>
    <source>
        <strain evidence="5">CBS 304.34</strain>
    </source>
</reference>
<evidence type="ECO:0000256" key="1">
    <source>
        <dbReference type="SAM" id="MobiDB-lite"/>
    </source>
</evidence>
<dbReference type="EMBL" id="MU003695">
    <property type="protein sequence ID" value="KAF2813799.1"/>
    <property type="molecule type" value="Genomic_DNA"/>
</dbReference>
<dbReference type="GO" id="GO:0006897">
    <property type="term" value="P:endocytosis"/>
    <property type="evidence" value="ECO:0007669"/>
    <property type="project" value="TreeGrafter"/>
</dbReference>
<reference evidence="5" key="3">
    <citation type="submission" date="2025-04" db="UniProtKB">
        <authorList>
            <consortium name="RefSeq"/>
        </authorList>
    </citation>
    <scope>IDENTIFICATION</scope>
    <source>
        <strain evidence="5">CBS 304.34</strain>
    </source>
</reference>
<sequence>MAFEGVLYNLENEQQFWDELDEIVSTRCSDHERIDDALRSYLSFTTEFRAEYLSTEDDITKCSRRLIEGDLFANHKDYVRRQIVYCILQEDDNPTLHLVATFLLVDGSNHDATFEMMQAEGAFSRLVELVQRPEVEADMDLHQLLLKLLYEMSRIQKLSWDDLVAVDDAFVLRLFQIIEGASYDVDDPYHYPVIRVLLVLNEQYMIASTSSATVSPPPRVTNRVIKALSTHGLSYKTFGENIILLLNRESELSLQLLILKLLFLIFQSSSTAEYFYTNDLHVLIDVILRNLLDLPYDEPRAESLRHTYLRVLHPLLANSQVSRPPHYKRTDILRLLNMLATSGTHFAPIDDTTLRLVKRCTTVPWLQEAGNPSRSNSYSDAEGGASAPLTPLSGSHENNAIGEGQRELARRMLGMSVKAGNESATSVVAVAAHTARPGIQTPSKVRDAQED</sequence>
<name>A0A6A6YZ74_9PEZI</name>
<reference evidence="3 5" key="1">
    <citation type="journal article" date="2020" name="Stud. Mycol.">
        <title>101 Dothideomycetes genomes: a test case for predicting lifestyles and emergence of pathogens.</title>
        <authorList>
            <person name="Haridas S."/>
            <person name="Albert R."/>
            <person name="Binder M."/>
            <person name="Bloem J."/>
            <person name="Labutti K."/>
            <person name="Salamov A."/>
            <person name="Andreopoulos B."/>
            <person name="Baker S."/>
            <person name="Barry K."/>
            <person name="Bills G."/>
            <person name="Bluhm B."/>
            <person name="Cannon C."/>
            <person name="Castanera R."/>
            <person name="Culley D."/>
            <person name="Daum C."/>
            <person name="Ezra D."/>
            <person name="Gonzalez J."/>
            <person name="Henrissat B."/>
            <person name="Kuo A."/>
            <person name="Liang C."/>
            <person name="Lipzen A."/>
            <person name="Lutzoni F."/>
            <person name="Magnuson J."/>
            <person name="Mondo S."/>
            <person name="Nolan M."/>
            <person name="Ohm R."/>
            <person name="Pangilinan J."/>
            <person name="Park H.-J."/>
            <person name="Ramirez L."/>
            <person name="Alfaro M."/>
            <person name="Sun H."/>
            <person name="Tritt A."/>
            <person name="Yoshinaga Y."/>
            <person name="Zwiers L.-H."/>
            <person name="Turgeon B."/>
            <person name="Goodwin S."/>
            <person name="Spatafora J."/>
            <person name="Crous P."/>
            <person name="Grigoriev I."/>
        </authorList>
    </citation>
    <scope>NUCLEOTIDE SEQUENCE</scope>
    <source>
        <strain evidence="3 5">CBS 304.34</strain>
    </source>
</reference>
<evidence type="ECO:0000313" key="3">
    <source>
        <dbReference type="EMBL" id="KAF2813799.1"/>
    </source>
</evidence>
<dbReference type="AlphaFoldDB" id="A0A6A6YZ74"/>
<dbReference type="RefSeq" id="XP_033580763.1">
    <property type="nucleotide sequence ID" value="XM_033719187.1"/>
</dbReference>
<feature type="compositionally biased region" description="Polar residues" evidence="1">
    <location>
        <begin position="370"/>
        <end position="379"/>
    </location>
</feature>
<evidence type="ECO:0000259" key="2">
    <source>
        <dbReference type="Pfam" id="PF09431"/>
    </source>
</evidence>
<dbReference type="GO" id="GO:0000147">
    <property type="term" value="P:actin cortical patch assembly"/>
    <property type="evidence" value="ECO:0007669"/>
    <property type="project" value="TreeGrafter"/>
</dbReference>
<evidence type="ECO:0000313" key="4">
    <source>
        <dbReference type="Proteomes" id="UP000504636"/>
    </source>
</evidence>
<dbReference type="GeneID" id="54460080"/>
<dbReference type="InterPro" id="IPR030125">
    <property type="entry name" value="SPIN90/Ldb17"/>
</dbReference>
<keyword evidence="4" id="KW-1185">Reference proteome</keyword>
<accession>A0A6A6YZ74</accession>
<dbReference type="InterPro" id="IPR018556">
    <property type="entry name" value="SPIN90/Ldb17_LRD"/>
</dbReference>
<feature type="region of interest" description="Disordered" evidence="1">
    <location>
        <begin position="368"/>
        <end position="399"/>
    </location>
</feature>
<dbReference type="OrthoDB" id="445362at2759"/>
<dbReference type="GO" id="GO:0030479">
    <property type="term" value="C:actin cortical patch"/>
    <property type="evidence" value="ECO:0007669"/>
    <property type="project" value="TreeGrafter"/>
</dbReference>
<feature type="domain" description="SPIN90/Ldb17 leucine-rich" evidence="2">
    <location>
        <begin position="186"/>
        <end position="332"/>
    </location>
</feature>
<dbReference type="GO" id="GO:0051666">
    <property type="term" value="P:actin cortical patch localization"/>
    <property type="evidence" value="ECO:0007669"/>
    <property type="project" value="TreeGrafter"/>
</dbReference>
<protein>
    <recommendedName>
        <fullName evidence="2">SPIN90/Ldb17 leucine-rich domain-containing protein</fullName>
    </recommendedName>
</protein>
<dbReference type="Pfam" id="PF09431">
    <property type="entry name" value="SPIN90_LRD"/>
    <property type="match status" value="1"/>
</dbReference>
<proteinExistence type="predicted"/>
<dbReference type="PANTHER" id="PTHR13357">
    <property type="entry name" value="SH3 ADAPTER PROTEIN SPIN90 NCK INTERACTING PROTEIN WITH SH3 DOMAIN"/>
    <property type="match status" value="1"/>
</dbReference>
<evidence type="ECO:0000313" key="5">
    <source>
        <dbReference type="RefSeq" id="XP_033580763.1"/>
    </source>
</evidence>
<dbReference type="GO" id="GO:0071933">
    <property type="term" value="F:Arp2/3 complex binding"/>
    <property type="evidence" value="ECO:0007669"/>
    <property type="project" value="TreeGrafter"/>
</dbReference>
<dbReference type="Proteomes" id="UP000504636">
    <property type="component" value="Unplaced"/>
</dbReference>
<gene>
    <name evidence="3 5" type="ORF">BDZ99DRAFT_459554</name>
</gene>
<organism evidence="3">
    <name type="scientific">Mytilinidion resinicola</name>
    <dbReference type="NCBI Taxonomy" id="574789"/>
    <lineage>
        <taxon>Eukaryota</taxon>
        <taxon>Fungi</taxon>
        <taxon>Dikarya</taxon>
        <taxon>Ascomycota</taxon>
        <taxon>Pezizomycotina</taxon>
        <taxon>Dothideomycetes</taxon>
        <taxon>Pleosporomycetidae</taxon>
        <taxon>Mytilinidiales</taxon>
        <taxon>Mytilinidiaceae</taxon>
        <taxon>Mytilinidion</taxon>
    </lineage>
</organism>
<dbReference type="PANTHER" id="PTHR13357:SF1">
    <property type="entry name" value="NCK-INTERACTING PROTEIN WITH SH3 DOMAIN"/>
    <property type="match status" value="1"/>
</dbReference>